<sequence>MLTKTPAFALLVLLFCALGCSRNTAAVRRSTVALRTSLQEQEISQKRLDQVAAQSSQAATEGKIAGTSNDEIQVYVATEKQTIESNKKELQQTIASLDDYTRGKTKVDERDILFKANGTVVKTRESVRIIEKKTEVIIDFLGNETFSRSEIGAIFQPGVFRLTPASMKEAQRLFSPVVEKLFTFADKYREGFKKLKGEIIVTGYSDATPVEPGSKLYDDLLLRVQKDDNIAQPTSSDLNRKLSELRAIAIKELLENVIRSKKQSQSNLLNITINTLGRGEEIPLDQRTSMAKNDRRRRIVTFYWVVLPSS</sequence>
<dbReference type="InterPro" id="IPR036737">
    <property type="entry name" value="OmpA-like_sf"/>
</dbReference>
<name>A0A327NDJ5_9BACT</name>
<feature type="signal peptide" evidence="1">
    <location>
        <begin position="1"/>
        <end position="25"/>
    </location>
</feature>
<dbReference type="EMBL" id="QLII01000001">
    <property type="protein sequence ID" value="RAI73350.1"/>
    <property type="molecule type" value="Genomic_DNA"/>
</dbReference>
<gene>
    <name evidence="2" type="ORF">HMF3257_00890</name>
</gene>
<dbReference type="Gene3D" id="3.30.1330.60">
    <property type="entry name" value="OmpA-like domain"/>
    <property type="match status" value="1"/>
</dbReference>
<dbReference type="AlphaFoldDB" id="A0A327NDJ5"/>
<proteinExistence type="predicted"/>
<evidence type="ECO:0008006" key="4">
    <source>
        <dbReference type="Google" id="ProtNLM"/>
    </source>
</evidence>
<evidence type="ECO:0000313" key="3">
    <source>
        <dbReference type="Proteomes" id="UP000249016"/>
    </source>
</evidence>
<keyword evidence="1" id="KW-0732">Signal</keyword>
<protein>
    <recommendedName>
        <fullName evidence="4">OmpA family protein</fullName>
    </recommendedName>
</protein>
<evidence type="ECO:0000256" key="1">
    <source>
        <dbReference type="SAM" id="SignalP"/>
    </source>
</evidence>
<accession>A0A327NDJ5</accession>
<evidence type="ECO:0000313" key="2">
    <source>
        <dbReference type="EMBL" id="RAI73350.1"/>
    </source>
</evidence>
<dbReference type="OrthoDB" id="642521at2"/>
<organism evidence="2 3">
    <name type="scientific">Spirosoma telluris</name>
    <dbReference type="NCBI Taxonomy" id="2183553"/>
    <lineage>
        <taxon>Bacteria</taxon>
        <taxon>Pseudomonadati</taxon>
        <taxon>Bacteroidota</taxon>
        <taxon>Cytophagia</taxon>
        <taxon>Cytophagales</taxon>
        <taxon>Cytophagaceae</taxon>
        <taxon>Spirosoma</taxon>
    </lineage>
</organism>
<reference evidence="2 3" key="1">
    <citation type="submission" date="2018-06" db="EMBL/GenBank/DDBJ databases">
        <title>Spirosoma sp. HMF3257 Genome sequencing and assembly.</title>
        <authorList>
            <person name="Kang H."/>
            <person name="Cha I."/>
            <person name="Kim H."/>
            <person name="Kang J."/>
            <person name="Joh K."/>
        </authorList>
    </citation>
    <scope>NUCLEOTIDE SEQUENCE [LARGE SCALE GENOMIC DNA]</scope>
    <source>
        <strain evidence="2 3">HMF3257</strain>
    </source>
</reference>
<dbReference type="SUPFAM" id="SSF103088">
    <property type="entry name" value="OmpA-like"/>
    <property type="match status" value="1"/>
</dbReference>
<comment type="caution">
    <text evidence="2">The sequence shown here is derived from an EMBL/GenBank/DDBJ whole genome shotgun (WGS) entry which is preliminary data.</text>
</comment>
<feature type="chain" id="PRO_5016324130" description="OmpA family protein" evidence="1">
    <location>
        <begin position="26"/>
        <end position="310"/>
    </location>
</feature>
<dbReference type="Proteomes" id="UP000249016">
    <property type="component" value="Unassembled WGS sequence"/>
</dbReference>
<keyword evidence="3" id="KW-1185">Reference proteome</keyword>